<dbReference type="AlphaFoldDB" id="A0A9X3B2H6"/>
<gene>
    <name evidence="3" type="ORF">NE536_22540</name>
</gene>
<evidence type="ECO:0000313" key="3">
    <source>
        <dbReference type="EMBL" id="MCT7948124.1"/>
    </source>
</evidence>
<name>A0A9X3B2H6_9GAMM</name>
<dbReference type="CDD" id="cd16430">
    <property type="entry name" value="TraB"/>
    <property type="match status" value="1"/>
</dbReference>
<organism evidence="3 4">
    <name type="scientific">Shewanella septentrionalis</name>
    <dbReference type="NCBI Taxonomy" id="2952223"/>
    <lineage>
        <taxon>Bacteria</taxon>
        <taxon>Pseudomonadati</taxon>
        <taxon>Pseudomonadota</taxon>
        <taxon>Gammaproteobacteria</taxon>
        <taxon>Alteromonadales</taxon>
        <taxon>Shewanellaceae</taxon>
        <taxon>Shewanella</taxon>
    </lineage>
</organism>
<sequence length="510" mass="54257">MKQLLDYFKKDPEADFEQGSALNEANKKRNWVIAGVGATVLGALYLAGDAYMSAPKRAPETAAGNPIDFGAVIDKDFTEKDNQSALTAQQIALDKQQKAIDKMLKSMEAIERSNEANRLDLKRNLETFQLTVSEKIDDKINAATANAMQHSNNNVTDEFSTEGIDASAYPVRQSTRYLGEQTLPPRPSVGDGQSGYAAPYQGGAIPPPATQNGIDSFALNWESPEENLPKKRTPENYVPAGSFVTAVVTGGADANAGVNGQGDTVPMVFQTINQGVLPNGKPSKLNNCTILGAAYGEISSSRGIVRTTRLSCIFEDEIIDIPVEATVFNYGRNGIRGTAIMKNGKIVQMAGISGILTGIGETGKALSQTTSNSALGSTSSVNGSDALLNLAGSASSSVGSKLADYYIKLAEQYHPIIELNPGNTVNIVFLKGFPLDPVGIQEYEEALAQQAQNPVSATAQILNTISNPLLEQMPGNIKPQAQGANTPTPQQQYNQQGQRPPVNSAFGRAN</sequence>
<evidence type="ECO:0000256" key="2">
    <source>
        <dbReference type="SAM" id="Phobius"/>
    </source>
</evidence>
<dbReference type="RefSeq" id="WP_261274091.1">
    <property type="nucleotide sequence ID" value="NZ_JAMTCC010000096.1"/>
</dbReference>
<accession>A0A9X3B2H6</accession>
<feature type="region of interest" description="Disordered" evidence="1">
    <location>
        <begin position="472"/>
        <end position="510"/>
    </location>
</feature>
<keyword evidence="2" id="KW-0812">Transmembrane</keyword>
<proteinExistence type="predicted"/>
<dbReference type="Proteomes" id="UP001155604">
    <property type="component" value="Unassembled WGS sequence"/>
</dbReference>
<feature type="transmembrane region" description="Helical" evidence="2">
    <location>
        <begin position="31"/>
        <end position="48"/>
    </location>
</feature>
<comment type="caution">
    <text evidence="3">The sequence shown here is derived from an EMBL/GenBank/DDBJ whole genome shotgun (WGS) entry which is preliminary data.</text>
</comment>
<dbReference type="EMBL" id="JAMTCC010000096">
    <property type="protein sequence ID" value="MCT7948124.1"/>
    <property type="molecule type" value="Genomic_DNA"/>
</dbReference>
<feature type="compositionally biased region" description="Low complexity" evidence="1">
    <location>
        <begin position="487"/>
        <end position="501"/>
    </location>
</feature>
<reference evidence="3" key="1">
    <citation type="journal article" date="2023" name="Int. J. Syst. Evol. Microbiol.">
        <title>&lt;i&gt;Shewanella septentrionalis&lt;/i&gt; sp. nov. and &lt;i&gt;Shewanella holmiensis&lt;/i&gt; sp. nov., isolated from Baltic Sea water and sediments.</title>
        <authorList>
            <person name="Martin-Rodriguez A.J."/>
            <person name="Thorell K."/>
            <person name="Joffre E."/>
            <person name="Jensie-Markopoulos S."/>
            <person name="Moore E.R.B."/>
            <person name="Sjoling A."/>
        </authorList>
    </citation>
    <scope>NUCLEOTIDE SEQUENCE</scope>
    <source>
        <strain evidence="3">SP1W3</strain>
    </source>
</reference>
<evidence type="ECO:0000256" key="1">
    <source>
        <dbReference type="SAM" id="MobiDB-lite"/>
    </source>
</evidence>
<keyword evidence="2" id="KW-1133">Transmembrane helix</keyword>
<protein>
    <submittedName>
        <fullName evidence="3">Conjugal transfer protein TraB</fullName>
    </submittedName>
</protein>
<keyword evidence="4" id="KW-1185">Reference proteome</keyword>
<dbReference type="Pfam" id="PF03743">
    <property type="entry name" value="TrbI"/>
    <property type="match status" value="1"/>
</dbReference>
<keyword evidence="2" id="KW-0472">Membrane</keyword>
<dbReference type="InterPro" id="IPR005498">
    <property type="entry name" value="T4SS_VirB10/TraB/TrbI"/>
</dbReference>
<evidence type="ECO:0000313" key="4">
    <source>
        <dbReference type="Proteomes" id="UP001155604"/>
    </source>
</evidence>